<dbReference type="InterPro" id="IPR037524">
    <property type="entry name" value="PA14/GLEYA"/>
</dbReference>
<dbReference type="InterPro" id="IPR059177">
    <property type="entry name" value="GH29D-like_dom"/>
</dbReference>
<dbReference type="SUPFAM" id="SSF56988">
    <property type="entry name" value="Anthrax protective antigen"/>
    <property type="match status" value="1"/>
</dbReference>
<dbReference type="SUPFAM" id="SSF51445">
    <property type="entry name" value="(Trans)glycosidases"/>
    <property type="match status" value="1"/>
</dbReference>
<organism evidence="8 9">
    <name type="scientific">Chitinophaga horti</name>
    <dbReference type="NCBI Taxonomy" id="2920382"/>
    <lineage>
        <taxon>Bacteria</taxon>
        <taxon>Pseudomonadati</taxon>
        <taxon>Bacteroidota</taxon>
        <taxon>Chitinophagia</taxon>
        <taxon>Chitinophagales</taxon>
        <taxon>Chitinophagaceae</taxon>
        <taxon>Chitinophaga</taxon>
    </lineage>
</organism>
<gene>
    <name evidence="8" type="ORF">MKQ68_02270</name>
</gene>
<evidence type="ECO:0000313" key="8">
    <source>
        <dbReference type="EMBL" id="UYQ93920.1"/>
    </source>
</evidence>
<reference evidence="8" key="1">
    <citation type="submission" date="2022-10" db="EMBL/GenBank/DDBJ databases">
        <title>Chitinophaga sp. nov., isolated from soil.</title>
        <authorList>
            <person name="Jeon C.O."/>
        </authorList>
    </citation>
    <scope>NUCLEOTIDE SEQUENCE</scope>
    <source>
        <strain evidence="8">R8</strain>
    </source>
</reference>
<keyword evidence="9" id="KW-1185">Reference proteome</keyword>
<dbReference type="Gene3D" id="3.20.20.80">
    <property type="entry name" value="Glycosidases"/>
    <property type="match status" value="1"/>
</dbReference>
<dbReference type="EC" id="3.2.1.52" evidence="3"/>
<evidence type="ECO:0000256" key="5">
    <source>
        <dbReference type="ARBA" id="ARBA00023295"/>
    </source>
</evidence>
<protein>
    <recommendedName>
        <fullName evidence="3">beta-N-acetylhexosaminidase</fullName>
        <ecNumber evidence="3">3.2.1.52</ecNumber>
    </recommendedName>
</protein>
<dbReference type="Gene3D" id="3.30.379.10">
    <property type="entry name" value="Chitobiase/beta-hexosaminidase domain 2-like"/>
    <property type="match status" value="1"/>
</dbReference>
<feature type="chain" id="PRO_5046683061" description="beta-N-acetylhexosaminidase" evidence="6">
    <location>
        <begin position="20"/>
        <end position="755"/>
    </location>
</feature>
<dbReference type="InterPro" id="IPR015882">
    <property type="entry name" value="HEX_bac_N"/>
</dbReference>
<dbReference type="PROSITE" id="PS51820">
    <property type="entry name" value="PA14"/>
    <property type="match status" value="1"/>
</dbReference>
<dbReference type="Pfam" id="PF00728">
    <property type="entry name" value="Glyco_hydro_20"/>
    <property type="match status" value="1"/>
</dbReference>
<dbReference type="Proteomes" id="UP001162741">
    <property type="component" value="Chromosome"/>
</dbReference>
<dbReference type="Pfam" id="PF07691">
    <property type="entry name" value="PA14"/>
    <property type="match status" value="1"/>
</dbReference>
<dbReference type="SUPFAM" id="SSF55545">
    <property type="entry name" value="beta-N-acetylhexosaminidase-like domain"/>
    <property type="match status" value="1"/>
</dbReference>
<evidence type="ECO:0000256" key="1">
    <source>
        <dbReference type="ARBA" id="ARBA00001231"/>
    </source>
</evidence>
<evidence type="ECO:0000256" key="2">
    <source>
        <dbReference type="ARBA" id="ARBA00006285"/>
    </source>
</evidence>
<proteinExistence type="inferred from homology"/>
<dbReference type="RefSeq" id="WP_264281901.1">
    <property type="nucleotide sequence ID" value="NZ_CP107006.1"/>
</dbReference>
<dbReference type="InterPro" id="IPR015883">
    <property type="entry name" value="Glyco_hydro_20_cat"/>
</dbReference>
<feature type="domain" description="PA14" evidence="7">
    <location>
        <begin position="615"/>
        <end position="755"/>
    </location>
</feature>
<keyword evidence="5" id="KW-0326">Glycosidase</keyword>
<dbReference type="Pfam" id="PF13290">
    <property type="entry name" value="CHB_HEX_C_1"/>
    <property type="match status" value="1"/>
</dbReference>
<evidence type="ECO:0000313" key="9">
    <source>
        <dbReference type="Proteomes" id="UP001162741"/>
    </source>
</evidence>
<dbReference type="CDD" id="cd06563">
    <property type="entry name" value="GH20_chitobiase-like"/>
    <property type="match status" value="1"/>
</dbReference>
<feature type="signal peptide" evidence="6">
    <location>
        <begin position="1"/>
        <end position="19"/>
    </location>
</feature>
<name>A0ABY6J2N6_9BACT</name>
<comment type="similarity">
    <text evidence="2">Belongs to the glycosyl hydrolase 20 family.</text>
</comment>
<keyword evidence="4" id="KW-0378">Hydrolase</keyword>
<dbReference type="Pfam" id="PF02838">
    <property type="entry name" value="Glyco_hydro_20b"/>
    <property type="match status" value="1"/>
</dbReference>
<dbReference type="PANTHER" id="PTHR22600">
    <property type="entry name" value="BETA-HEXOSAMINIDASE"/>
    <property type="match status" value="1"/>
</dbReference>
<dbReference type="InterPro" id="IPR029018">
    <property type="entry name" value="Hex-like_dom2"/>
</dbReference>
<keyword evidence="6" id="KW-0732">Signal</keyword>
<dbReference type="PRINTS" id="PR00738">
    <property type="entry name" value="GLHYDRLASE20"/>
</dbReference>
<dbReference type="Gene3D" id="2.60.120.260">
    <property type="entry name" value="Galactose-binding domain-like"/>
    <property type="match status" value="1"/>
</dbReference>
<dbReference type="InterPro" id="IPR017853">
    <property type="entry name" value="GH"/>
</dbReference>
<dbReference type="PANTHER" id="PTHR22600:SF57">
    <property type="entry name" value="BETA-N-ACETYLHEXOSAMINIDASE"/>
    <property type="match status" value="1"/>
</dbReference>
<comment type="catalytic activity">
    <reaction evidence="1">
        <text>Hydrolysis of terminal non-reducing N-acetyl-D-hexosamine residues in N-acetyl-beta-D-hexosaminides.</text>
        <dbReference type="EC" id="3.2.1.52"/>
    </reaction>
</comment>
<dbReference type="InterPro" id="IPR011658">
    <property type="entry name" value="PA14_dom"/>
</dbReference>
<dbReference type="SMART" id="SM00758">
    <property type="entry name" value="PA14"/>
    <property type="match status" value="1"/>
</dbReference>
<dbReference type="InterPro" id="IPR025705">
    <property type="entry name" value="Beta_hexosaminidase_sua/sub"/>
</dbReference>
<sequence length="755" mass="83320">MKKFLASLMTLCTGLTAYAQTQQVALIPQPQSVVMQTGSFTLAENFITKKAIASSPASAKYADMFNSFIAANYAFKQVAGKGAAAVVFQEDNSMPAEAYELRVTNNGITVKGNGAGLFYGLQTLQQLLPAAKSSMKIPALTIKDAPRFSHRGLMLDVGRHFFPVSYIKQYIDVMAQYKFNRFHWHLTEDQGWRIEIKKYPRLQSVASVRKQTVVGHAGRSKEYDGKPHGGYYTQEEVKDIVQYAADRFITVIPEIEMPGHATAALAAYPHLGCTGGPYEVGTTFGVMKEVYCAGNDSVYAFLEDVLDEVLPLFPSKYIHIGGDECPKDRWKQCPKCQSRIKALGLKDEHELQSYFVSRMEKYLNSKGRNIIGWDEILEGGLAPNATVMSWRGEAGGIEAAKQRHDVIMTPNTYLYLDYYQGNPANEPLNIGGYLPLKTVYSYEPLPAALTAEEQKHIIGIQGNIWTEYINEGKKADYMTYPRALAVSEIAWSPADKKNYDAFLKVLPAHLARLDKQKVNFRIPEPAGLEDGVTSSESATVTLTPMVAGANLYYTLDGSEPTTASTLYTKAITIPLAEKESKTLKVITVTDTGRTSAAYTATYLRRSYNAAQNVQPGNKGVTFELFNTRVRQAARLTGKTADSTGNTATFDIRPFSGKDVYGVTYSGLFNAESDALYEFKTTSDDGSILFIDDELIVNNDGEHGSIEKTGLIPLKKGYHKIRVQFFNAGGAQQLIVQAGIKGKQSINLRNVLFTAQ</sequence>
<evidence type="ECO:0000256" key="3">
    <source>
        <dbReference type="ARBA" id="ARBA00012663"/>
    </source>
</evidence>
<evidence type="ECO:0000256" key="4">
    <source>
        <dbReference type="ARBA" id="ARBA00022801"/>
    </source>
</evidence>
<accession>A0ABY6J2N6</accession>
<evidence type="ECO:0000259" key="7">
    <source>
        <dbReference type="PROSITE" id="PS51820"/>
    </source>
</evidence>
<dbReference type="EMBL" id="CP107006">
    <property type="protein sequence ID" value="UYQ93920.1"/>
    <property type="molecule type" value="Genomic_DNA"/>
</dbReference>
<evidence type="ECO:0000256" key="6">
    <source>
        <dbReference type="SAM" id="SignalP"/>
    </source>
</evidence>